<name>A0AAN7U1B1_9MYCE</name>
<proteinExistence type="predicted"/>
<dbReference type="EMBL" id="JAVFKY010000003">
    <property type="protein sequence ID" value="KAK5579370.1"/>
    <property type="molecule type" value="Genomic_DNA"/>
</dbReference>
<dbReference type="GO" id="GO:0016747">
    <property type="term" value="F:acyltransferase activity, transferring groups other than amino-acyl groups"/>
    <property type="evidence" value="ECO:0007669"/>
    <property type="project" value="InterPro"/>
</dbReference>
<evidence type="ECO:0000313" key="2">
    <source>
        <dbReference type="EMBL" id="KAK5579370.1"/>
    </source>
</evidence>
<sequence length="194" mass="22357">MDIKEIKYNEFTDDIKQELIQLMIECTEFGDLGFTHPLSKELSTRYWDKIENELREDIECRVLLIATIKNDQIVDQADKDDKKINKPIIVGSIQLSWDTLYNVCTHRGEVQKLMVKQSYQGKGLSKLLLTSVEELAIKKNKVLLILDTNSSHSFSSQLYIKMGYSESGSIPMSSTYNNTFSATNHFHKILKKNE</sequence>
<gene>
    <name evidence="2" type="ORF">RB653_009052</name>
</gene>
<dbReference type="Proteomes" id="UP001344447">
    <property type="component" value="Unassembled WGS sequence"/>
</dbReference>
<keyword evidence="3" id="KW-1185">Reference proteome</keyword>
<dbReference type="CDD" id="cd04301">
    <property type="entry name" value="NAT_SF"/>
    <property type="match status" value="1"/>
</dbReference>
<dbReference type="SUPFAM" id="SSF55729">
    <property type="entry name" value="Acyl-CoA N-acyltransferases (Nat)"/>
    <property type="match status" value="1"/>
</dbReference>
<comment type="caution">
    <text evidence="2">The sequence shown here is derived from an EMBL/GenBank/DDBJ whole genome shotgun (WGS) entry which is preliminary data.</text>
</comment>
<evidence type="ECO:0000313" key="3">
    <source>
        <dbReference type="Proteomes" id="UP001344447"/>
    </source>
</evidence>
<dbReference type="InterPro" id="IPR000182">
    <property type="entry name" value="GNAT_dom"/>
</dbReference>
<dbReference type="PROSITE" id="PS51186">
    <property type="entry name" value="GNAT"/>
    <property type="match status" value="1"/>
</dbReference>
<accession>A0AAN7U1B1</accession>
<dbReference type="InterPro" id="IPR016181">
    <property type="entry name" value="Acyl_CoA_acyltransferase"/>
</dbReference>
<dbReference type="Pfam" id="PF00583">
    <property type="entry name" value="Acetyltransf_1"/>
    <property type="match status" value="1"/>
</dbReference>
<protein>
    <recommendedName>
        <fullName evidence="1">N-acetyltransferase domain-containing protein</fullName>
    </recommendedName>
</protein>
<feature type="domain" description="N-acetyltransferase" evidence="1">
    <location>
        <begin position="22"/>
        <end position="193"/>
    </location>
</feature>
<evidence type="ECO:0000259" key="1">
    <source>
        <dbReference type="PROSITE" id="PS51186"/>
    </source>
</evidence>
<dbReference type="AlphaFoldDB" id="A0AAN7U1B1"/>
<reference evidence="2 3" key="1">
    <citation type="submission" date="2023-11" db="EMBL/GenBank/DDBJ databases">
        <title>Dfirmibasis_genome.</title>
        <authorList>
            <person name="Edelbroek B."/>
            <person name="Kjellin J."/>
            <person name="Jerlstrom-Hultqvist J."/>
            <person name="Soderbom F."/>
        </authorList>
    </citation>
    <scope>NUCLEOTIDE SEQUENCE [LARGE SCALE GENOMIC DNA]</scope>
    <source>
        <strain evidence="2 3">TNS-C-14</strain>
    </source>
</reference>
<organism evidence="2 3">
    <name type="scientific">Dictyostelium firmibasis</name>
    <dbReference type="NCBI Taxonomy" id="79012"/>
    <lineage>
        <taxon>Eukaryota</taxon>
        <taxon>Amoebozoa</taxon>
        <taxon>Evosea</taxon>
        <taxon>Eumycetozoa</taxon>
        <taxon>Dictyostelia</taxon>
        <taxon>Dictyosteliales</taxon>
        <taxon>Dictyosteliaceae</taxon>
        <taxon>Dictyostelium</taxon>
    </lineage>
</organism>
<dbReference type="Gene3D" id="3.40.630.30">
    <property type="match status" value="1"/>
</dbReference>